<dbReference type="HOGENOM" id="CLU_019796_9_0_9"/>
<evidence type="ECO:0000256" key="10">
    <source>
        <dbReference type="ARBA" id="ARBA00048126"/>
    </source>
</evidence>
<name>G8LWW9_ACECE</name>
<dbReference type="FunFam" id="3.40.50.720:FF:000584">
    <property type="entry name" value="D-3-phosphoglycerate dehydrogenase"/>
    <property type="match status" value="1"/>
</dbReference>
<dbReference type="EC" id="1.1.1.399" evidence="4"/>
<dbReference type="InterPro" id="IPR029753">
    <property type="entry name" value="D-isomer_DH_CS"/>
</dbReference>
<dbReference type="OrthoDB" id="9805416at2"/>
<evidence type="ECO:0000256" key="9">
    <source>
        <dbReference type="ARBA" id="ARBA00030455"/>
    </source>
</evidence>
<keyword evidence="7 12" id="KW-0560">Oxidoreductase</keyword>
<dbReference type="InterPro" id="IPR036291">
    <property type="entry name" value="NAD(P)-bd_dom_sf"/>
</dbReference>
<protein>
    <recommendedName>
        <fullName evidence="6">D-3-phosphoglycerate dehydrogenase</fullName>
        <ecNumber evidence="4">1.1.1.399</ecNumber>
        <ecNumber evidence="5">1.1.1.95</ecNumber>
    </recommendedName>
    <alternativeName>
        <fullName evidence="9">2-oxoglutarate reductase</fullName>
    </alternativeName>
</protein>
<dbReference type="AlphaFoldDB" id="G8LWW9"/>
<dbReference type="InterPro" id="IPR006140">
    <property type="entry name" value="D-isomer_DH_NAD-bd"/>
</dbReference>
<evidence type="ECO:0000256" key="5">
    <source>
        <dbReference type="ARBA" id="ARBA00013143"/>
    </source>
</evidence>
<comment type="catalytic activity">
    <reaction evidence="10">
        <text>(R)-2-hydroxyglutarate + NAD(+) = 2-oxoglutarate + NADH + H(+)</text>
        <dbReference type="Rhea" id="RHEA:49612"/>
        <dbReference type="ChEBI" id="CHEBI:15378"/>
        <dbReference type="ChEBI" id="CHEBI:15801"/>
        <dbReference type="ChEBI" id="CHEBI:16810"/>
        <dbReference type="ChEBI" id="CHEBI:57540"/>
        <dbReference type="ChEBI" id="CHEBI:57945"/>
        <dbReference type="EC" id="1.1.1.399"/>
    </reaction>
</comment>
<reference evidence="15" key="1">
    <citation type="submission" date="2011-12" db="EMBL/GenBank/DDBJ databases">
        <title>Complete sequence of Clostridium clariflavum DSM 19732.</title>
        <authorList>
            <consortium name="US DOE Joint Genome Institute"/>
            <person name="Lucas S."/>
            <person name="Han J."/>
            <person name="Lapidus A."/>
            <person name="Cheng J.-F."/>
            <person name="Goodwin L."/>
            <person name="Pitluck S."/>
            <person name="Peters L."/>
            <person name="Teshima H."/>
            <person name="Detter J.C."/>
            <person name="Han C."/>
            <person name="Tapia R."/>
            <person name="Land M."/>
            <person name="Hauser L."/>
            <person name="Kyrpides N."/>
            <person name="Ivanova N."/>
            <person name="Pagani I."/>
            <person name="Kitzmiller T."/>
            <person name="Lynd L."/>
            <person name="Izquierdo J."/>
            <person name="Woyke T."/>
        </authorList>
    </citation>
    <scope>NUCLEOTIDE SEQUENCE [LARGE SCALE GENOMIC DNA]</scope>
    <source>
        <strain evidence="15">DSM 19732 / NBRC 101661 / EBR45</strain>
    </source>
</reference>
<dbReference type="SUPFAM" id="SSF52283">
    <property type="entry name" value="Formate/glycerate dehydrogenase catalytic domain-like"/>
    <property type="match status" value="1"/>
</dbReference>
<dbReference type="InterPro" id="IPR045865">
    <property type="entry name" value="ACT-like_dom_sf"/>
</dbReference>
<dbReference type="Gene3D" id="3.30.70.260">
    <property type="match status" value="1"/>
</dbReference>
<dbReference type="KEGG" id="ccl:Clocl_3331"/>
<evidence type="ECO:0000256" key="2">
    <source>
        <dbReference type="ARBA" id="ARBA00005216"/>
    </source>
</evidence>
<dbReference type="UniPathway" id="UPA00135">
    <property type="reaction ID" value="UER00196"/>
</dbReference>
<comment type="similarity">
    <text evidence="3 12">Belongs to the D-isomer specific 2-hydroxyacid dehydrogenase family.</text>
</comment>
<dbReference type="PROSITE" id="PS00065">
    <property type="entry name" value="D_2_HYDROXYACID_DH_1"/>
    <property type="match status" value="1"/>
</dbReference>
<keyword evidence="15" id="KW-1185">Reference proteome</keyword>
<dbReference type="PANTHER" id="PTHR42938:SF47">
    <property type="entry name" value="HYDROXYPYRUVATE REDUCTASE"/>
    <property type="match status" value="1"/>
</dbReference>
<dbReference type="eggNOG" id="COG0111">
    <property type="taxonomic scope" value="Bacteria"/>
</dbReference>
<evidence type="ECO:0000259" key="13">
    <source>
        <dbReference type="PROSITE" id="PS51671"/>
    </source>
</evidence>
<accession>G8LWW9</accession>
<evidence type="ECO:0000313" key="15">
    <source>
        <dbReference type="Proteomes" id="UP000005435"/>
    </source>
</evidence>
<gene>
    <name evidence="14" type="ordered locus">Clocl_3331</name>
</gene>
<dbReference type="InterPro" id="IPR002912">
    <property type="entry name" value="ACT_dom"/>
</dbReference>
<evidence type="ECO:0000256" key="6">
    <source>
        <dbReference type="ARBA" id="ARBA00021582"/>
    </source>
</evidence>
<dbReference type="PROSITE" id="PS51671">
    <property type="entry name" value="ACT"/>
    <property type="match status" value="1"/>
</dbReference>
<keyword evidence="8" id="KW-0520">NAD</keyword>
<evidence type="ECO:0000256" key="11">
    <source>
        <dbReference type="ARBA" id="ARBA00048731"/>
    </source>
</evidence>
<evidence type="ECO:0000256" key="12">
    <source>
        <dbReference type="RuleBase" id="RU003719"/>
    </source>
</evidence>
<dbReference type="SUPFAM" id="SSF55021">
    <property type="entry name" value="ACT-like"/>
    <property type="match status" value="1"/>
</dbReference>
<dbReference type="RefSeq" id="WP_014256362.1">
    <property type="nucleotide sequence ID" value="NC_016627.1"/>
</dbReference>
<dbReference type="STRING" id="720554.Clocl_3331"/>
<proteinExistence type="inferred from homology"/>
<dbReference type="PROSITE" id="PS00671">
    <property type="entry name" value="D_2_HYDROXYACID_DH_3"/>
    <property type="match status" value="1"/>
</dbReference>
<comment type="catalytic activity">
    <reaction evidence="11">
        <text>(2R)-3-phosphoglycerate + NAD(+) = 3-phosphooxypyruvate + NADH + H(+)</text>
        <dbReference type="Rhea" id="RHEA:12641"/>
        <dbReference type="ChEBI" id="CHEBI:15378"/>
        <dbReference type="ChEBI" id="CHEBI:18110"/>
        <dbReference type="ChEBI" id="CHEBI:57540"/>
        <dbReference type="ChEBI" id="CHEBI:57945"/>
        <dbReference type="ChEBI" id="CHEBI:58272"/>
        <dbReference type="EC" id="1.1.1.95"/>
    </reaction>
</comment>
<evidence type="ECO:0000256" key="8">
    <source>
        <dbReference type="ARBA" id="ARBA00023027"/>
    </source>
</evidence>
<organism evidence="14 15">
    <name type="scientific">Acetivibrio clariflavus (strain DSM 19732 / NBRC 101661 / EBR45)</name>
    <name type="common">Clostridium clariflavum</name>
    <dbReference type="NCBI Taxonomy" id="720554"/>
    <lineage>
        <taxon>Bacteria</taxon>
        <taxon>Bacillati</taxon>
        <taxon>Bacillota</taxon>
        <taxon>Clostridia</taxon>
        <taxon>Eubacteriales</taxon>
        <taxon>Oscillospiraceae</taxon>
        <taxon>Acetivibrio</taxon>
    </lineage>
</organism>
<dbReference type="CDD" id="cd12174">
    <property type="entry name" value="PGDH_like_3"/>
    <property type="match status" value="1"/>
</dbReference>
<evidence type="ECO:0000256" key="4">
    <source>
        <dbReference type="ARBA" id="ARBA00013001"/>
    </source>
</evidence>
<sequence>MFKLQTLNKISPVGLEVFDKAKYEISTELNDPDAIIVRSANMHDMEFSSNLKAIARAGAGVNNIPIEKCTEKGIVVFNTPGANANAVKELVIAGLLISSRKVINGIQWAQSLKGNGSEVEKMVEKGKSQFEGPEIKGKRLGVIGLGAIGVMVANDALALGMDVIGFDPYISISAAWELSSNVHRASSLEELISTSDYITIHVPFMESTKNMINKDMFSIMKKGVRLLNFARGGLVNNQDLLEAIDNGTIACYVTDFPSDELLGIENIIAIPHLGASTPESEENCALMAAMQLRDFLEKGHIKNSVNFPDSELARSGDTRVLVAHDNIPNMFGQITSLIASYKINIGDMLSRHKNKIGYTILDIEGSIPEEAVKGLKAINGVRMVRVIEKT</sequence>
<dbReference type="EC" id="1.1.1.95" evidence="5"/>
<dbReference type="SUPFAM" id="SSF51735">
    <property type="entry name" value="NAD(P)-binding Rossmann-fold domains"/>
    <property type="match status" value="1"/>
</dbReference>
<comment type="function">
    <text evidence="1">Catalyzes the reversible oxidation of 3-phospho-D-glycerate to 3-phosphonooxypyruvate, the first step of the phosphorylated L-serine biosynthesis pathway. Also catalyzes the reversible oxidation of 2-hydroxyglutarate to 2-oxoglutarate.</text>
</comment>
<evidence type="ECO:0000256" key="3">
    <source>
        <dbReference type="ARBA" id="ARBA00005854"/>
    </source>
</evidence>
<evidence type="ECO:0000256" key="7">
    <source>
        <dbReference type="ARBA" id="ARBA00023002"/>
    </source>
</evidence>
<comment type="pathway">
    <text evidence="2">Amino-acid biosynthesis; L-serine biosynthesis; L-serine from 3-phospho-D-glycerate: step 1/3.</text>
</comment>
<dbReference type="PANTHER" id="PTHR42938">
    <property type="entry name" value="FORMATE DEHYDROGENASE 1"/>
    <property type="match status" value="1"/>
</dbReference>
<feature type="domain" description="ACT" evidence="13">
    <location>
        <begin position="319"/>
        <end position="389"/>
    </location>
</feature>
<dbReference type="Pfam" id="PF02826">
    <property type="entry name" value="2-Hacid_dh_C"/>
    <property type="match status" value="1"/>
</dbReference>
<evidence type="ECO:0000256" key="1">
    <source>
        <dbReference type="ARBA" id="ARBA00003800"/>
    </source>
</evidence>
<dbReference type="GO" id="GO:0004617">
    <property type="term" value="F:phosphoglycerate dehydrogenase activity"/>
    <property type="evidence" value="ECO:0007669"/>
    <property type="project" value="UniProtKB-EC"/>
</dbReference>
<dbReference type="Gene3D" id="3.40.50.720">
    <property type="entry name" value="NAD(P)-binding Rossmann-like Domain"/>
    <property type="match status" value="2"/>
</dbReference>
<dbReference type="Proteomes" id="UP000005435">
    <property type="component" value="Chromosome"/>
</dbReference>
<evidence type="ECO:0000313" key="14">
    <source>
        <dbReference type="EMBL" id="AEV69830.1"/>
    </source>
</evidence>
<dbReference type="GO" id="GO:0051287">
    <property type="term" value="F:NAD binding"/>
    <property type="evidence" value="ECO:0007669"/>
    <property type="project" value="InterPro"/>
</dbReference>
<reference evidence="14 15" key="2">
    <citation type="journal article" date="2012" name="Stand. Genomic Sci.">
        <title>Complete Genome Sequence of Clostridium clariflavum DSM 19732.</title>
        <authorList>
            <person name="Izquierdo J.A."/>
            <person name="Goodwin L."/>
            <person name="Davenport K.W."/>
            <person name="Teshima H."/>
            <person name="Bruce D."/>
            <person name="Detter C."/>
            <person name="Tapia R."/>
            <person name="Han S."/>
            <person name="Land M."/>
            <person name="Hauser L."/>
            <person name="Jeffries C.D."/>
            <person name="Han J."/>
            <person name="Pitluck S."/>
            <person name="Nolan M."/>
            <person name="Chen A."/>
            <person name="Huntemann M."/>
            <person name="Mavromatis K."/>
            <person name="Mikhailova N."/>
            <person name="Liolios K."/>
            <person name="Woyke T."/>
            <person name="Lynd L.R."/>
        </authorList>
    </citation>
    <scope>NUCLEOTIDE SEQUENCE [LARGE SCALE GENOMIC DNA]</scope>
    <source>
        <strain evidence="15">DSM 19732 / NBRC 101661 / EBR45</strain>
    </source>
</reference>
<dbReference type="Pfam" id="PF00389">
    <property type="entry name" value="2-Hacid_dh"/>
    <property type="match status" value="1"/>
</dbReference>
<dbReference type="EMBL" id="CP003065">
    <property type="protein sequence ID" value="AEV69830.1"/>
    <property type="molecule type" value="Genomic_DNA"/>
</dbReference>
<dbReference type="InterPro" id="IPR006139">
    <property type="entry name" value="D-isomer_2_OHA_DH_cat_dom"/>
</dbReference>
<dbReference type="InterPro" id="IPR029752">
    <property type="entry name" value="D-isomer_DH_CS1"/>
</dbReference>